<name>A0ABV4CS62_9PSEU</name>
<sequence>MRIGELAGTAGVNPKTVRYYESIGLLPPVQRTSAGYRVYHQADVDRLSFIKAAQRLGMRLDQIAEVLALREADQQPCGYVRSVLHQHVTEIDDRIAELQRLRRQLVGLDARADQLAADPDATSASCPLIDHVRQHSGAQA</sequence>
<keyword evidence="2" id="KW-0238">DNA-binding</keyword>
<dbReference type="PANTHER" id="PTHR30204">
    <property type="entry name" value="REDOX-CYCLING DRUG-SENSING TRANSCRIPTIONAL ACTIVATOR SOXR"/>
    <property type="match status" value="1"/>
</dbReference>
<dbReference type="InterPro" id="IPR009061">
    <property type="entry name" value="DNA-bd_dom_put_sf"/>
</dbReference>
<dbReference type="Gene3D" id="1.10.1660.10">
    <property type="match status" value="1"/>
</dbReference>
<dbReference type="PROSITE" id="PS50937">
    <property type="entry name" value="HTH_MERR_2"/>
    <property type="match status" value="1"/>
</dbReference>
<dbReference type="CDD" id="cd04770">
    <property type="entry name" value="HTH_HMRTR"/>
    <property type="match status" value="1"/>
</dbReference>
<dbReference type="PANTHER" id="PTHR30204:SF94">
    <property type="entry name" value="HEAVY METAL-DEPENDENT TRANSCRIPTIONAL REGULATOR HI_0293-RELATED"/>
    <property type="match status" value="1"/>
</dbReference>
<keyword evidence="3" id="KW-0804">Transcription</keyword>
<keyword evidence="1" id="KW-0805">Transcription regulation</keyword>
<evidence type="ECO:0000256" key="3">
    <source>
        <dbReference type="ARBA" id="ARBA00023163"/>
    </source>
</evidence>
<dbReference type="Proteomes" id="UP001564626">
    <property type="component" value="Unassembled WGS sequence"/>
</dbReference>
<organism evidence="5 6">
    <name type="scientific">Saccharopolyspora cebuensis</name>
    <dbReference type="NCBI Taxonomy" id="418759"/>
    <lineage>
        <taxon>Bacteria</taxon>
        <taxon>Bacillati</taxon>
        <taxon>Actinomycetota</taxon>
        <taxon>Actinomycetes</taxon>
        <taxon>Pseudonocardiales</taxon>
        <taxon>Pseudonocardiaceae</taxon>
        <taxon>Saccharopolyspora</taxon>
    </lineage>
</organism>
<dbReference type="InterPro" id="IPR000551">
    <property type="entry name" value="MerR-type_HTH_dom"/>
</dbReference>
<reference evidence="5 6" key="1">
    <citation type="submission" date="2024-08" db="EMBL/GenBank/DDBJ databases">
        <title>Genome mining of Saccharopolyspora cebuensis PGLac3 from Nigerian medicinal plant.</title>
        <authorList>
            <person name="Ezeobiora C.E."/>
            <person name="Igbokwe N.H."/>
            <person name="Amin D.H."/>
            <person name="Mendie U.E."/>
        </authorList>
    </citation>
    <scope>NUCLEOTIDE SEQUENCE [LARGE SCALE GENOMIC DNA]</scope>
    <source>
        <strain evidence="5 6">PGLac3</strain>
    </source>
</reference>
<dbReference type="PROSITE" id="PS00552">
    <property type="entry name" value="HTH_MERR_1"/>
    <property type="match status" value="1"/>
</dbReference>
<proteinExistence type="predicted"/>
<accession>A0ABV4CS62</accession>
<comment type="caution">
    <text evidence="5">The sequence shown here is derived from an EMBL/GenBank/DDBJ whole genome shotgun (WGS) entry which is preliminary data.</text>
</comment>
<evidence type="ECO:0000313" key="5">
    <source>
        <dbReference type="EMBL" id="MEY8043383.1"/>
    </source>
</evidence>
<dbReference type="Pfam" id="PF13411">
    <property type="entry name" value="MerR_1"/>
    <property type="match status" value="1"/>
</dbReference>
<feature type="domain" description="HTH merR-type" evidence="4">
    <location>
        <begin position="1"/>
        <end position="69"/>
    </location>
</feature>
<keyword evidence="6" id="KW-1185">Reference proteome</keyword>
<dbReference type="EMBL" id="JBGEHV010000092">
    <property type="protein sequence ID" value="MEY8043383.1"/>
    <property type="molecule type" value="Genomic_DNA"/>
</dbReference>
<evidence type="ECO:0000259" key="4">
    <source>
        <dbReference type="PROSITE" id="PS50937"/>
    </source>
</evidence>
<dbReference type="SMART" id="SM00422">
    <property type="entry name" value="HTH_MERR"/>
    <property type="match status" value="1"/>
</dbReference>
<dbReference type="PRINTS" id="PR00040">
    <property type="entry name" value="HTHMERR"/>
</dbReference>
<dbReference type="RefSeq" id="WP_345356916.1">
    <property type="nucleotide sequence ID" value="NZ_BAABII010000003.1"/>
</dbReference>
<evidence type="ECO:0000256" key="2">
    <source>
        <dbReference type="ARBA" id="ARBA00023125"/>
    </source>
</evidence>
<dbReference type="InterPro" id="IPR047057">
    <property type="entry name" value="MerR_fam"/>
</dbReference>
<evidence type="ECO:0000256" key="1">
    <source>
        <dbReference type="ARBA" id="ARBA00023015"/>
    </source>
</evidence>
<dbReference type="SUPFAM" id="SSF46955">
    <property type="entry name" value="Putative DNA-binding domain"/>
    <property type="match status" value="1"/>
</dbReference>
<gene>
    <name evidence="5" type="ORF">AB8O55_28580</name>
</gene>
<protein>
    <submittedName>
        <fullName evidence="5">Heavy metal-responsive transcriptional regulator</fullName>
    </submittedName>
</protein>
<evidence type="ECO:0000313" key="6">
    <source>
        <dbReference type="Proteomes" id="UP001564626"/>
    </source>
</evidence>